<reference evidence="3 4" key="1">
    <citation type="submission" date="2020-10" db="EMBL/GenBank/DDBJ databases">
        <title>ChiBAC.</title>
        <authorList>
            <person name="Zenner C."/>
            <person name="Hitch T.C.A."/>
            <person name="Clavel T."/>
        </authorList>
    </citation>
    <scope>NUCLEOTIDE SEQUENCE [LARGE SCALE GENOMIC DNA]</scope>
    <source>
        <strain evidence="3 4">DSM 108991</strain>
    </source>
</reference>
<feature type="transmembrane region" description="Helical" evidence="1">
    <location>
        <begin position="152"/>
        <end position="176"/>
    </location>
</feature>
<dbReference type="SUPFAM" id="SSF55874">
    <property type="entry name" value="ATPase domain of HSP90 chaperone/DNA topoisomerase II/histidine kinase"/>
    <property type="match status" value="1"/>
</dbReference>
<keyword evidence="1" id="KW-0472">Membrane</keyword>
<feature type="domain" description="Sensor histidine kinase NatK-like C-terminal" evidence="2">
    <location>
        <begin position="316"/>
        <end position="411"/>
    </location>
</feature>
<comment type="caution">
    <text evidence="3">The sequence shown here is derived from an EMBL/GenBank/DDBJ whole genome shotgun (WGS) entry which is preliminary data.</text>
</comment>
<gene>
    <name evidence="3" type="ORF">INF30_11450</name>
</gene>
<protein>
    <submittedName>
        <fullName evidence="3">GHKL domain-containing protein</fullName>
    </submittedName>
</protein>
<dbReference type="Gene3D" id="3.30.565.10">
    <property type="entry name" value="Histidine kinase-like ATPase, C-terminal domain"/>
    <property type="match status" value="1"/>
</dbReference>
<keyword evidence="1" id="KW-1133">Transmembrane helix</keyword>
<evidence type="ECO:0000256" key="1">
    <source>
        <dbReference type="SAM" id="Phobius"/>
    </source>
</evidence>
<dbReference type="Pfam" id="PF14501">
    <property type="entry name" value="HATPase_c_5"/>
    <property type="match status" value="1"/>
</dbReference>
<evidence type="ECO:0000313" key="3">
    <source>
        <dbReference type="EMBL" id="MBE5063867.1"/>
    </source>
</evidence>
<feature type="transmembrane region" description="Helical" evidence="1">
    <location>
        <begin position="81"/>
        <end position="102"/>
    </location>
</feature>
<feature type="transmembrane region" description="Helical" evidence="1">
    <location>
        <begin position="122"/>
        <end position="140"/>
    </location>
</feature>
<name>A0ABR9RLM2_9FIRM</name>
<sequence>MIAVIIDLCATFVETCGFLYLLKNEKVEIKRKIAFLFCEIIYAFCLTHFISNLRIDAKIILVVLSLIFLGKFVLKLSIAKSAFYMIIGSLLLLSSELIVMQIEMLFNTNSGKPFLVNLEGIIANKTVYLTLVYMVQRIISDISMKKMSLKSLALFFFSNIGYSCVAVCINLILVSLQDVVEPIILLGCSIIILVAFVANIIFTDKFFALEDQEQKQNIAIYKLQLQAKYYEEKTVEEEKIKRIYHDMKNHLLLLEQMNGAQIEDIHKLRQDISQYENYYRTGNKILDIILKDKLLTAEKYNIEIDDNIDLSGVNFLEALDISTIFGNLIDNAIEANTMLSTDQGKYIKISAAKKQHFLVICIQNSKAFEKKKKKVIHGYGLINVTNAVHKYSGEINITDGEREYTVNIIIPIPKD</sequence>
<keyword evidence="4" id="KW-1185">Reference proteome</keyword>
<dbReference type="Proteomes" id="UP000758652">
    <property type="component" value="Unassembled WGS sequence"/>
</dbReference>
<dbReference type="RefSeq" id="WP_226395278.1">
    <property type="nucleotide sequence ID" value="NZ_JADCKL010000011.1"/>
</dbReference>
<evidence type="ECO:0000313" key="4">
    <source>
        <dbReference type="Proteomes" id="UP000758652"/>
    </source>
</evidence>
<proteinExistence type="predicted"/>
<feature type="transmembrane region" description="Helical" evidence="1">
    <location>
        <begin position="33"/>
        <end position="51"/>
    </location>
</feature>
<dbReference type="EMBL" id="JADCKL010000011">
    <property type="protein sequence ID" value="MBE5063867.1"/>
    <property type="molecule type" value="Genomic_DNA"/>
</dbReference>
<dbReference type="InterPro" id="IPR032834">
    <property type="entry name" value="NatK-like_C"/>
</dbReference>
<feature type="transmembrane region" description="Helical" evidence="1">
    <location>
        <begin position="57"/>
        <end position="74"/>
    </location>
</feature>
<evidence type="ECO:0000259" key="2">
    <source>
        <dbReference type="Pfam" id="PF14501"/>
    </source>
</evidence>
<organism evidence="3 4">
    <name type="scientific">Claveliimonas monacensis</name>
    <dbReference type="NCBI Taxonomy" id="2779351"/>
    <lineage>
        <taxon>Bacteria</taxon>
        <taxon>Bacillati</taxon>
        <taxon>Bacillota</taxon>
        <taxon>Clostridia</taxon>
        <taxon>Lachnospirales</taxon>
        <taxon>Lachnospiraceae</taxon>
        <taxon>Claveliimonas</taxon>
    </lineage>
</organism>
<dbReference type="InterPro" id="IPR036890">
    <property type="entry name" value="HATPase_C_sf"/>
</dbReference>
<dbReference type="CDD" id="cd16935">
    <property type="entry name" value="HATPase_AgrC-ComD-like"/>
    <property type="match status" value="1"/>
</dbReference>
<keyword evidence="1" id="KW-0812">Transmembrane</keyword>
<accession>A0ABR9RLM2</accession>
<feature type="transmembrane region" description="Helical" evidence="1">
    <location>
        <begin position="182"/>
        <end position="202"/>
    </location>
</feature>